<dbReference type="PROSITE" id="PS51077">
    <property type="entry name" value="HTH_ICLR"/>
    <property type="match status" value="1"/>
</dbReference>
<name>A1HM26_9FIRM</name>
<evidence type="ECO:0000259" key="4">
    <source>
        <dbReference type="PROSITE" id="PS51077"/>
    </source>
</evidence>
<feature type="domain" description="IclR-ED" evidence="5">
    <location>
        <begin position="73"/>
        <end position="255"/>
    </location>
</feature>
<dbReference type="Proteomes" id="UP000005139">
    <property type="component" value="Unassembled WGS sequence"/>
</dbReference>
<dbReference type="SMART" id="SM00346">
    <property type="entry name" value="HTH_ICLR"/>
    <property type="match status" value="1"/>
</dbReference>
<dbReference type="InterPro" id="IPR036388">
    <property type="entry name" value="WH-like_DNA-bd_sf"/>
</dbReference>
<evidence type="ECO:0000259" key="5">
    <source>
        <dbReference type="PROSITE" id="PS51078"/>
    </source>
</evidence>
<dbReference type="InterPro" id="IPR029016">
    <property type="entry name" value="GAF-like_dom_sf"/>
</dbReference>
<evidence type="ECO:0000313" key="7">
    <source>
        <dbReference type="Proteomes" id="UP000005139"/>
    </source>
</evidence>
<organism evidence="6 7">
    <name type="scientific">Thermosinus carboxydivorans Nor1</name>
    <dbReference type="NCBI Taxonomy" id="401526"/>
    <lineage>
        <taxon>Bacteria</taxon>
        <taxon>Bacillati</taxon>
        <taxon>Bacillota</taxon>
        <taxon>Negativicutes</taxon>
        <taxon>Selenomonadales</taxon>
        <taxon>Sporomusaceae</taxon>
        <taxon>Thermosinus</taxon>
    </lineage>
</organism>
<comment type="caution">
    <text evidence="6">The sequence shown here is derived from an EMBL/GenBank/DDBJ whole genome shotgun (WGS) entry which is preliminary data.</text>
</comment>
<gene>
    <name evidence="6" type="ORF">TcarDRAFT_2566</name>
</gene>
<dbReference type="InterPro" id="IPR005471">
    <property type="entry name" value="Tscrpt_reg_IclR_N"/>
</dbReference>
<dbReference type="AlphaFoldDB" id="A1HM26"/>
<dbReference type="EMBL" id="AAWL01000001">
    <property type="protein sequence ID" value="EAX48877.1"/>
    <property type="molecule type" value="Genomic_DNA"/>
</dbReference>
<keyword evidence="7" id="KW-1185">Reference proteome</keyword>
<dbReference type="GO" id="GO:0003677">
    <property type="term" value="F:DNA binding"/>
    <property type="evidence" value="ECO:0007669"/>
    <property type="project" value="UniProtKB-KW"/>
</dbReference>
<dbReference type="GO" id="GO:0003700">
    <property type="term" value="F:DNA-binding transcription factor activity"/>
    <property type="evidence" value="ECO:0007669"/>
    <property type="project" value="TreeGrafter"/>
</dbReference>
<dbReference type="Pfam" id="PF01614">
    <property type="entry name" value="IclR_C"/>
    <property type="match status" value="1"/>
</dbReference>
<dbReference type="PANTHER" id="PTHR30136">
    <property type="entry name" value="HELIX-TURN-HELIX TRANSCRIPTIONAL REGULATOR, ICLR FAMILY"/>
    <property type="match status" value="1"/>
</dbReference>
<feature type="domain" description="HTH iclR-type" evidence="4">
    <location>
        <begin position="10"/>
        <end position="72"/>
    </location>
</feature>
<reference evidence="6 7" key="1">
    <citation type="submission" date="2007-01" db="EMBL/GenBank/DDBJ databases">
        <title>Annotation of the draft genome assembly of Thermosinus carboxydivorans Nor1.</title>
        <authorList>
            <consortium name="US DOE Joint Genome Institute (JGI-ORNL)"/>
            <person name="Larimer F."/>
            <person name="Land M."/>
            <person name="Hauser L."/>
        </authorList>
    </citation>
    <scope>NUCLEOTIDE SEQUENCE [LARGE SCALE GENOMIC DNA]</scope>
    <source>
        <strain evidence="6 7">Nor1</strain>
    </source>
</reference>
<evidence type="ECO:0000256" key="3">
    <source>
        <dbReference type="ARBA" id="ARBA00023163"/>
    </source>
</evidence>
<protein>
    <submittedName>
        <fullName evidence="6">Transcriptional regulator, IclR family</fullName>
    </submittedName>
</protein>
<dbReference type="Gene3D" id="3.30.450.40">
    <property type="match status" value="1"/>
</dbReference>
<dbReference type="PROSITE" id="PS51078">
    <property type="entry name" value="ICLR_ED"/>
    <property type="match status" value="1"/>
</dbReference>
<dbReference type="InterPro" id="IPR014757">
    <property type="entry name" value="Tscrpt_reg_IclR_C"/>
</dbReference>
<sequence length="256" mass="28297">MAGNSKPAIVKSASRTLDIIEFIVNSSKPPTFTTIQEFLDIPKSSLSYLLQELTNRDYIHFDPDTRVYYPGAKLIKISASCINNTNLSREIWLGIKRLSDELGETTQAGLLEGRFVVYIAKCQGRKDISVTTVGFKIPAHATALGKMMLSSLSEDELKARFNNVELERYTENTIVSYEKLLSELKQIAKQGYAIDNQEIIPGGICVAAPILDKSNKVVAAMSVTVPAIRVTDEFLQELIDKVRAAALNVSLRLGKI</sequence>
<keyword evidence="1" id="KW-0805">Transcription regulation</keyword>
<dbReference type="SUPFAM" id="SSF46785">
    <property type="entry name" value="Winged helix' DNA-binding domain"/>
    <property type="match status" value="1"/>
</dbReference>
<evidence type="ECO:0000256" key="2">
    <source>
        <dbReference type="ARBA" id="ARBA00023125"/>
    </source>
</evidence>
<dbReference type="Gene3D" id="1.10.10.10">
    <property type="entry name" value="Winged helix-like DNA-binding domain superfamily/Winged helix DNA-binding domain"/>
    <property type="match status" value="1"/>
</dbReference>
<dbReference type="GO" id="GO:0045892">
    <property type="term" value="P:negative regulation of DNA-templated transcription"/>
    <property type="evidence" value="ECO:0007669"/>
    <property type="project" value="TreeGrafter"/>
</dbReference>
<dbReference type="InterPro" id="IPR036390">
    <property type="entry name" value="WH_DNA-bd_sf"/>
</dbReference>
<dbReference type="InterPro" id="IPR050707">
    <property type="entry name" value="HTH_MetabolicPath_Reg"/>
</dbReference>
<dbReference type="Pfam" id="PF09339">
    <property type="entry name" value="HTH_IclR"/>
    <property type="match status" value="1"/>
</dbReference>
<proteinExistence type="predicted"/>
<accession>A1HM26</accession>
<evidence type="ECO:0000256" key="1">
    <source>
        <dbReference type="ARBA" id="ARBA00023015"/>
    </source>
</evidence>
<dbReference type="RefSeq" id="WP_007288084.1">
    <property type="nucleotide sequence ID" value="NZ_AAWL01000001.1"/>
</dbReference>
<keyword evidence="2" id="KW-0238">DNA-binding</keyword>
<dbReference type="eggNOG" id="COG1414">
    <property type="taxonomic scope" value="Bacteria"/>
</dbReference>
<keyword evidence="3" id="KW-0804">Transcription</keyword>
<evidence type="ECO:0000313" key="6">
    <source>
        <dbReference type="EMBL" id="EAX48877.1"/>
    </source>
</evidence>
<reference evidence="6 7" key="2">
    <citation type="submission" date="2007-01" db="EMBL/GenBank/DDBJ databases">
        <title>Sequencing of the draft genome and assembly of Thermosinus carboxydivorans Nor1.</title>
        <authorList>
            <consortium name="US DOE Joint Genome Institute (JGI-PGF)"/>
            <person name="Copeland A."/>
            <person name="Lucas S."/>
            <person name="Lapidus A."/>
            <person name="Barry K."/>
            <person name="Glavina del Rio T."/>
            <person name="Dalin E."/>
            <person name="Tice H."/>
            <person name="Bruce D."/>
            <person name="Pitluck S."/>
            <person name="Richardson P."/>
        </authorList>
    </citation>
    <scope>NUCLEOTIDE SEQUENCE [LARGE SCALE GENOMIC DNA]</scope>
    <source>
        <strain evidence="6 7">Nor1</strain>
    </source>
</reference>
<dbReference type="SUPFAM" id="SSF55781">
    <property type="entry name" value="GAF domain-like"/>
    <property type="match status" value="1"/>
</dbReference>
<dbReference type="PANTHER" id="PTHR30136:SF24">
    <property type="entry name" value="HTH-TYPE TRANSCRIPTIONAL REPRESSOR ALLR"/>
    <property type="match status" value="1"/>
</dbReference>